<reference evidence="5" key="1">
    <citation type="submission" date="2023-10" db="EMBL/GenBank/DDBJ databases">
        <authorList>
            <person name="Chen Y."/>
            <person name="Shah S."/>
            <person name="Dougan E. K."/>
            <person name="Thang M."/>
            <person name="Chan C."/>
        </authorList>
    </citation>
    <scope>NUCLEOTIDE SEQUENCE [LARGE SCALE GENOMIC DNA]</scope>
</reference>
<keyword evidence="2" id="KW-0520">NAD</keyword>
<feature type="domain" description="DUS-like FMN-binding" evidence="4">
    <location>
        <begin position="1"/>
        <end position="74"/>
    </location>
</feature>
<dbReference type="EMBL" id="CAUYUJ010014713">
    <property type="protein sequence ID" value="CAK0845062.1"/>
    <property type="molecule type" value="Genomic_DNA"/>
</dbReference>
<keyword evidence="6" id="KW-1185">Reference proteome</keyword>
<evidence type="ECO:0000259" key="4">
    <source>
        <dbReference type="Pfam" id="PF01207"/>
    </source>
</evidence>
<sequence>MLTVHGRTRFQNKEATGPCDLEAVAAIRRALVIPVISNGGVASHADLLRCLEVTGAAGVMSSEAALENPAIFCGNFDAGGAYVDQDRLAREYLDLAEMYLPGAGSADECPKCVKAHVFKLVYAGLQDNHDLRDRVGSARSLPEFRAVVEESCRRGAGRSPCTTLARSSSQAGVVLPAPAPRRGAERRGGGPGAAQRHAGGAGGPRTRRGRLRASSTDAAAPVLGSLLVLLSALILRFLCWFPSPSPPPQPPDHPKGARIGCLGFVMGPFSSAPDSASTRTFVHVTSAIAVAARR</sequence>
<dbReference type="Pfam" id="PF01207">
    <property type="entry name" value="Dus"/>
    <property type="match status" value="1"/>
</dbReference>
<name>A0ABN9TGS0_9DINO</name>
<dbReference type="InterPro" id="IPR013785">
    <property type="entry name" value="Aldolase_TIM"/>
</dbReference>
<protein>
    <recommendedName>
        <fullName evidence="4">DUS-like FMN-binding domain-containing protein</fullName>
    </recommendedName>
</protein>
<feature type="region of interest" description="Disordered" evidence="3">
    <location>
        <begin position="156"/>
        <end position="215"/>
    </location>
</feature>
<evidence type="ECO:0000256" key="3">
    <source>
        <dbReference type="SAM" id="MobiDB-lite"/>
    </source>
</evidence>
<dbReference type="SUPFAM" id="SSF51395">
    <property type="entry name" value="FMN-linked oxidoreductases"/>
    <property type="match status" value="1"/>
</dbReference>
<dbReference type="Gene3D" id="3.20.20.70">
    <property type="entry name" value="Aldolase class I"/>
    <property type="match status" value="1"/>
</dbReference>
<evidence type="ECO:0000313" key="6">
    <source>
        <dbReference type="Proteomes" id="UP001189429"/>
    </source>
</evidence>
<organism evidence="5 6">
    <name type="scientific">Prorocentrum cordatum</name>
    <dbReference type="NCBI Taxonomy" id="2364126"/>
    <lineage>
        <taxon>Eukaryota</taxon>
        <taxon>Sar</taxon>
        <taxon>Alveolata</taxon>
        <taxon>Dinophyceae</taxon>
        <taxon>Prorocentrales</taxon>
        <taxon>Prorocentraceae</taxon>
        <taxon>Prorocentrum</taxon>
    </lineage>
</organism>
<comment type="caution">
    <text evidence="5">The sequence shown here is derived from an EMBL/GenBank/DDBJ whole genome shotgun (WGS) entry which is preliminary data.</text>
</comment>
<feature type="compositionally biased region" description="Polar residues" evidence="3">
    <location>
        <begin position="160"/>
        <end position="171"/>
    </location>
</feature>
<proteinExistence type="predicted"/>
<dbReference type="Proteomes" id="UP001189429">
    <property type="component" value="Unassembled WGS sequence"/>
</dbReference>
<gene>
    <name evidence="5" type="ORF">PCOR1329_LOCUS38971</name>
</gene>
<evidence type="ECO:0000256" key="1">
    <source>
        <dbReference type="ARBA" id="ARBA00022857"/>
    </source>
</evidence>
<evidence type="ECO:0000256" key="2">
    <source>
        <dbReference type="ARBA" id="ARBA00023027"/>
    </source>
</evidence>
<keyword evidence="1" id="KW-0521">NADP</keyword>
<dbReference type="InterPro" id="IPR035587">
    <property type="entry name" value="DUS-like_FMN-bd"/>
</dbReference>
<evidence type="ECO:0000313" key="5">
    <source>
        <dbReference type="EMBL" id="CAK0845062.1"/>
    </source>
</evidence>
<dbReference type="PANTHER" id="PTHR11082">
    <property type="entry name" value="TRNA-DIHYDROURIDINE SYNTHASE"/>
    <property type="match status" value="1"/>
</dbReference>
<dbReference type="PANTHER" id="PTHR11082:SF5">
    <property type="entry name" value="TRNA-DIHYDROURIDINE(16_17) SYNTHASE [NAD(P)(+)]-LIKE"/>
    <property type="match status" value="1"/>
</dbReference>
<accession>A0ABN9TGS0</accession>